<evidence type="ECO:0000313" key="3">
    <source>
        <dbReference type="EMBL" id="MCP1102196.1"/>
    </source>
</evidence>
<accession>A0ABT1E8P7</accession>
<proteinExistence type="predicted"/>
<keyword evidence="4" id="KW-1185">Reference proteome</keyword>
<dbReference type="Proteomes" id="UP001523566">
    <property type="component" value="Unassembled WGS sequence"/>
</dbReference>
<evidence type="ECO:0000313" key="4">
    <source>
        <dbReference type="Proteomes" id="UP001523566"/>
    </source>
</evidence>
<protein>
    <submittedName>
        <fullName evidence="3">DUF1700 domain-containing protein</fullName>
    </submittedName>
</protein>
<name>A0ABT1E8P7_9FIRM</name>
<comment type="caution">
    <text evidence="3">The sequence shown here is derived from an EMBL/GenBank/DDBJ whole genome shotgun (WGS) entry which is preliminary data.</text>
</comment>
<evidence type="ECO:0000256" key="2">
    <source>
        <dbReference type="SAM" id="Phobius"/>
    </source>
</evidence>
<dbReference type="EMBL" id="JAMZFW010000008">
    <property type="protein sequence ID" value="MCP1102196.1"/>
    <property type="molecule type" value="Genomic_DNA"/>
</dbReference>
<keyword evidence="2" id="KW-0472">Membrane</keyword>
<sequence length="150" mass="16710">MTKVEFLSKLQEALANDLDGPIIQENINFYSQYIDDEMRKGRSQEEITEELGDPWALARTVIDSEEVKKKQSNTYKQPNTSNTYSDSNSSKRTQPSSGFSLGNFLVIVIGILILFAAISIIGGIFSVFGPIIVIVLVISLIFRLFSGGRR</sequence>
<gene>
    <name evidence="3" type="ORF">NK125_07190</name>
</gene>
<dbReference type="Pfam" id="PF22564">
    <property type="entry name" value="HAAS"/>
    <property type="match status" value="1"/>
</dbReference>
<feature type="region of interest" description="Disordered" evidence="1">
    <location>
        <begin position="67"/>
        <end position="94"/>
    </location>
</feature>
<organism evidence="3 4">
    <name type="scientific">Aequitasia blattaphilus</name>
    <dbReference type="NCBI Taxonomy" id="2949332"/>
    <lineage>
        <taxon>Bacteria</taxon>
        <taxon>Bacillati</taxon>
        <taxon>Bacillota</taxon>
        <taxon>Clostridia</taxon>
        <taxon>Lachnospirales</taxon>
        <taxon>Lachnospiraceae</taxon>
        <taxon>Aequitasia</taxon>
    </lineage>
</organism>
<dbReference type="RefSeq" id="WP_262065980.1">
    <property type="nucleotide sequence ID" value="NZ_JAMXOD010000008.1"/>
</dbReference>
<feature type="transmembrane region" description="Helical" evidence="2">
    <location>
        <begin position="127"/>
        <end position="145"/>
    </location>
</feature>
<feature type="compositionally biased region" description="Low complexity" evidence="1">
    <location>
        <begin position="79"/>
        <end position="90"/>
    </location>
</feature>
<feature type="transmembrane region" description="Helical" evidence="2">
    <location>
        <begin position="101"/>
        <end position="121"/>
    </location>
</feature>
<evidence type="ECO:0000256" key="1">
    <source>
        <dbReference type="SAM" id="MobiDB-lite"/>
    </source>
</evidence>
<keyword evidence="2" id="KW-0812">Transmembrane</keyword>
<keyword evidence="2" id="KW-1133">Transmembrane helix</keyword>
<reference evidence="3 4" key="1">
    <citation type="journal article" date="2022" name="Genome Biol. Evol.">
        <title>Host diet, physiology and behaviors set the stage for Lachnospiraceae cladogenesis.</title>
        <authorList>
            <person name="Vera-Ponce De Leon A."/>
            <person name="Schneider M."/>
            <person name="Jahnes B.C."/>
            <person name="Sadowski V."/>
            <person name="Camuy-Velez L.A."/>
            <person name="Duan J."/>
            <person name="Sabree Z.L."/>
        </authorList>
    </citation>
    <scope>NUCLEOTIDE SEQUENCE [LARGE SCALE GENOMIC DNA]</scope>
    <source>
        <strain evidence="3 4">PAL113</strain>
    </source>
</reference>